<organism evidence="1 2">
    <name type="scientific">Dreissena polymorpha</name>
    <name type="common">Zebra mussel</name>
    <name type="synonym">Mytilus polymorpha</name>
    <dbReference type="NCBI Taxonomy" id="45954"/>
    <lineage>
        <taxon>Eukaryota</taxon>
        <taxon>Metazoa</taxon>
        <taxon>Spiralia</taxon>
        <taxon>Lophotrochozoa</taxon>
        <taxon>Mollusca</taxon>
        <taxon>Bivalvia</taxon>
        <taxon>Autobranchia</taxon>
        <taxon>Heteroconchia</taxon>
        <taxon>Euheterodonta</taxon>
        <taxon>Imparidentia</taxon>
        <taxon>Neoheterodontei</taxon>
        <taxon>Myida</taxon>
        <taxon>Dreissenoidea</taxon>
        <taxon>Dreissenidae</taxon>
        <taxon>Dreissena</taxon>
    </lineage>
</organism>
<accession>A0A9D4IE02</accession>
<reference evidence="1" key="2">
    <citation type="submission" date="2020-11" db="EMBL/GenBank/DDBJ databases">
        <authorList>
            <person name="McCartney M.A."/>
            <person name="Auch B."/>
            <person name="Kono T."/>
            <person name="Mallez S."/>
            <person name="Becker A."/>
            <person name="Gohl D.M."/>
            <person name="Silverstein K.A.T."/>
            <person name="Koren S."/>
            <person name="Bechman K.B."/>
            <person name="Herman A."/>
            <person name="Abrahante J.E."/>
            <person name="Garbe J."/>
        </authorList>
    </citation>
    <scope>NUCLEOTIDE SEQUENCE</scope>
    <source>
        <strain evidence="1">Duluth1</strain>
        <tissue evidence="1">Whole animal</tissue>
    </source>
</reference>
<reference evidence="1" key="1">
    <citation type="journal article" date="2019" name="bioRxiv">
        <title>The Genome of the Zebra Mussel, Dreissena polymorpha: A Resource for Invasive Species Research.</title>
        <authorList>
            <person name="McCartney M.A."/>
            <person name="Auch B."/>
            <person name="Kono T."/>
            <person name="Mallez S."/>
            <person name="Zhang Y."/>
            <person name="Obille A."/>
            <person name="Becker A."/>
            <person name="Abrahante J.E."/>
            <person name="Garbe J."/>
            <person name="Badalamenti J.P."/>
            <person name="Herman A."/>
            <person name="Mangelson H."/>
            <person name="Liachko I."/>
            <person name="Sullivan S."/>
            <person name="Sone E.D."/>
            <person name="Koren S."/>
            <person name="Silverstein K.A.T."/>
            <person name="Beckman K.B."/>
            <person name="Gohl D.M."/>
        </authorList>
    </citation>
    <scope>NUCLEOTIDE SEQUENCE</scope>
    <source>
        <strain evidence="1">Duluth1</strain>
        <tissue evidence="1">Whole animal</tissue>
    </source>
</reference>
<dbReference type="Proteomes" id="UP000828390">
    <property type="component" value="Unassembled WGS sequence"/>
</dbReference>
<dbReference type="EMBL" id="JAIWYP010000009">
    <property type="protein sequence ID" value="KAH3771876.1"/>
    <property type="molecule type" value="Genomic_DNA"/>
</dbReference>
<sequence>MLRVSGMSMHTSRRRNSRVVENVDRQSELSLLNLHLIRLRSRYTASLCFCFSKVLGIDRNQHG</sequence>
<proteinExistence type="predicted"/>
<keyword evidence="2" id="KW-1185">Reference proteome</keyword>
<comment type="caution">
    <text evidence="1">The sequence shown here is derived from an EMBL/GenBank/DDBJ whole genome shotgun (WGS) entry which is preliminary data.</text>
</comment>
<evidence type="ECO:0000313" key="2">
    <source>
        <dbReference type="Proteomes" id="UP000828390"/>
    </source>
</evidence>
<protein>
    <submittedName>
        <fullName evidence="1">Uncharacterized protein</fullName>
    </submittedName>
</protein>
<gene>
    <name evidence="1" type="ORF">DPMN_173205</name>
</gene>
<name>A0A9D4IE02_DREPO</name>
<evidence type="ECO:0000313" key="1">
    <source>
        <dbReference type="EMBL" id="KAH3771876.1"/>
    </source>
</evidence>
<dbReference type="AlphaFoldDB" id="A0A9D4IE02"/>